<organism evidence="2">
    <name type="scientific">Chromera velia CCMP2878</name>
    <dbReference type="NCBI Taxonomy" id="1169474"/>
    <lineage>
        <taxon>Eukaryota</taxon>
        <taxon>Sar</taxon>
        <taxon>Alveolata</taxon>
        <taxon>Colpodellida</taxon>
        <taxon>Chromeraceae</taxon>
        <taxon>Chromera</taxon>
    </lineage>
</organism>
<name>A0A0G4HBA1_9ALVE</name>
<feature type="region of interest" description="Disordered" evidence="1">
    <location>
        <begin position="83"/>
        <end position="115"/>
    </location>
</feature>
<feature type="compositionally biased region" description="Polar residues" evidence="1">
    <location>
        <begin position="92"/>
        <end position="102"/>
    </location>
</feature>
<dbReference type="VEuPathDB" id="CryptoDB:Cvel_921"/>
<proteinExistence type="predicted"/>
<feature type="region of interest" description="Disordered" evidence="1">
    <location>
        <begin position="155"/>
        <end position="200"/>
    </location>
</feature>
<reference evidence="2" key="1">
    <citation type="submission" date="2014-11" db="EMBL/GenBank/DDBJ databases">
        <authorList>
            <person name="Otto D Thomas"/>
            <person name="Naeem Raeece"/>
        </authorList>
    </citation>
    <scope>NUCLEOTIDE SEQUENCE</scope>
</reference>
<gene>
    <name evidence="2" type="ORF">Cvel_921</name>
</gene>
<evidence type="ECO:0000256" key="1">
    <source>
        <dbReference type="SAM" id="MobiDB-lite"/>
    </source>
</evidence>
<dbReference type="EMBL" id="CDMZ01002202">
    <property type="protein sequence ID" value="CEM41279.1"/>
    <property type="molecule type" value="Genomic_DNA"/>
</dbReference>
<protein>
    <submittedName>
        <fullName evidence="2">Uncharacterized protein</fullName>
    </submittedName>
</protein>
<dbReference type="AlphaFoldDB" id="A0A0G4HBA1"/>
<sequence length="315" mass="33784">MAGADAFHMVNEAFQTGELDRKLRWKNENAYRTTYQDLCNHAETAVRSDYPSGYGGHVPSVRHDVIFRNTNFDQSLNSRKCPERDHLPDFNTVKTGVPTFTKNPKGLEEPPKAGTIPTINALLTAPWATMKPLRDPPRFRNAAAAARPLITQWATRKAAAGETAPPPPMDSPVEEPPAAPVEEPISEEPPAPPADLGVTGDVLSSQLVGGEPAETMEAPGATAAELSGVLAQADQQNELQTQGLYTLGRETASVPHSHGVGTYPSSTFMPSGGPAEKSFFKTGTAYESAFLLNEAFSAGGDWRAAGTDKIQTRQC</sequence>
<evidence type="ECO:0000313" key="2">
    <source>
        <dbReference type="EMBL" id="CEM41279.1"/>
    </source>
</evidence>
<accession>A0A0G4HBA1</accession>
<feature type="compositionally biased region" description="Pro residues" evidence="1">
    <location>
        <begin position="164"/>
        <end position="179"/>
    </location>
</feature>